<dbReference type="Proteomes" id="UP000184330">
    <property type="component" value="Unassembled WGS sequence"/>
</dbReference>
<evidence type="ECO:0000256" key="6">
    <source>
        <dbReference type="SAM" id="SignalP"/>
    </source>
</evidence>
<dbReference type="GO" id="GO:0045490">
    <property type="term" value="P:pectin catabolic process"/>
    <property type="evidence" value="ECO:0007669"/>
    <property type="project" value="UniProtKB-UniPathway"/>
</dbReference>
<reference evidence="8 9" key="1">
    <citation type="submission" date="2016-03" db="EMBL/GenBank/DDBJ databases">
        <authorList>
            <person name="Ploux O."/>
        </authorList>
    </citation>
    <scope>NUCLEOTIDE SEQUENCE [LARGE SCALE GENOMIC DNA]</scope>
    <source>
        <strain evidence="8 9">UAMH 11012</strain>
    </source>
</reference>
<evidence type="ECO:0000259" key="7">
    <source>
        <dbReference type="Pfam" id="PF01095"/>
    </source>
</evidence>
<dbReference type="InterPro" id="IPR000070">
    <property type="entry name" value="Pectinesterase_cat"/>
</dbReference>
<evidence type="ECO:0000256" key="4">
    <source>
        <dbReference type="ARBA" id="ARBA00022801"/>
    </source>
</evidence>
<evidence type="ECO:0000256" key="1">
    <source>
        <dbReference type="ARBA" id="ARBA00005184"/>
    </source>
</evidence>
<keyword evidence="5" id="KW-0063">Aspartyl esterase</keyword>
<comment type="pathway">
    <text evidence="1">Glycan metabolism; pectin degradation; 2-dehydro-3-deoxy-D-gluconate from pectin: step 1/5.</text>
</comment>
<feature type="chain" id="PRO_5012024350" description="pectinesterase" evidence="6">
    <location>
        <begin position="27"/>
        <end position="399"/>
    </location>
</feature>
<dbReference type="AlphaFoldDB" id="A0A1L7WG48"/>
<comment type="similarity">
    <text evidence="2">Belongs to the pectinesterase family.</text>
</comment>
<dbReference type="UniPathway" id="UPA00545">
    <property type="reaction ID" value="UER00823"/>
</dbReference>
<dbReference type="GO" id="GO:0042545">
    <property type="term" value="P:cell wall modification"/>
    <property type="evidence" value="ECO:0007669"/>
    <property type="project" value="InterPro"/>
</dbReference>
<evidence type="ECO:0000256" key="3">
    <source>
        <dbReference type="ARBA" id="ARBA00013229"/>
    </source>
</evidence>
<dbReference type="PANTHER" id="PTHR31321">
    <property type="entry name" value="ACYL-COA THIOESTER HYDROLASE YBHC-RELATED"/>
    <property type="match status" value="1"/>
</dbReference>
<feature type="domain" description="Pectinesterase catalytic" evidence="7">
    <location>
        <begin position="169"/>
        <end position="372"/>
    </location>
</feature>
<dbReference type="Gene3D" id="2.160.20.10">
    <property type="entry name" value="Single-stranded right-handed beta-helix, Pectin lyase-like"/>
    <property type="match status" value="1"/>
</dbReference>
<evidence type="ECO:0000313" key="8">
    <source>
        <dbReference type="EMBL" id="CZR51755.1"/>
    </source>
</evidence>
<dbReference type="PANTHER" id="PTHR31321:SF137">
    <property type="entry name" value="PECTIN METHYL ESTERASE (EUROFUNG)"/>
    <property type="match status" value="1"/>
</dbReference>
<dbReference type="Pfam" id="PF01095">
    <property type="entry name" value="Pectinesterase"/>
    <property type="match status" value="1"/>
</dbReference>
<gene>
    <name evidence="8" type="ORF">PAC_01632</name>
</gene>
<dbReference type="GO" id="GO:0030599">
    <property type="term" value="F:pectinesterase activity"/>
    <property type="evidence" value="ECO:0007669"/>
    <property type="project" value="UniProtKB-EC"/>
</dbReference>
<dbReference type="InterPro" id="IPR011050">
    <property type="entry name" value="Pectin_lyase_fold/virulence"/>
</dbReference>
<protein>
    <recommendedName>
        <fullName evidence="3">pectinesterase</fullName>
        <ecNumber evidence="3">3.1.1.11</ecNumber>
    </recommendedName>
</protein>
<keyword evidence="6" id="KW-0732">Signal</keyword>
<feature type="signal peptide" evidence="6">
    <location>
        <begin position="1"/>
        <end position="26"/>
    </location>
</feature>
<keyword evidence="4" id="KW-0378">Hydrolase</keyword>
<keyword evidence="9" id="KW-1185">Reference proteome</keyword>
<dbReference type="OrthoDB" id="3934656at2759"/>
<dbReference type="EMBL" id="FJOG01000002">
    <property type="protein sequence ID" value="CZR51755.1"/>
    <property type="molecule type" value="Genomic_DNA"/>
</dbReference>
<organism evidence="8 9">
    <name type="scientific">Phialocephala subalpina</name>
    <dbReference type="NCBI Taxonomy" id="576137"/>
    <lineage>
        <taxon>Eukaryota</taxon>
        <taxon>Fungi</taxon>
        <taxon>Dikarya</taxon>
        <taxon>Ascomycota</taxon>
        <taxon>Pezizomycotina</taxon>
        <taxon>Leotiomycetes</taxon>
        <taxon>Helotiales</taxon>
        <taxon>Mollisiaceae</taxon>
        <taxon>Phialocephala</taxon>
        <taxon>Phialocephala fortinii species complex</taxon>
    </lineage>
</organism>
<evidence type="ECO:0000313" key="9">
    <source>
        <dbReference type="Proteomes" id="UP000184330"/>
    </source>
</evidence>
<dbReference type="EC" id="3.1.1.11" evidence="3"/>
<name>A0A1L7WG48_9HELO</name>
<accession>A0A1L7WG48</accession>
<evidence type="ECO:0000256" key="5">
    <source>
        <dbReference type="ARBA" id="ARBA00023085"/>
    </source>
</evidence>
<dbReference type="InterPro" id="IPR012334">
    <property type="entry name" value="Pectin_lyas_fold"/>
</dbReference>
<dbReference type="STRING" id="576137.A0A1L7WG48"/>
<dbReference type="SUPFAM" id="SSF51126">
    <property type="entry name" value="Pectin lyase-like"/>
    <property type="match status" value="1"/>
</dbReference>
<sequence>MTIIQSNQRWAIISAILFAISQPTIAATSIYSACQAPTSNPLTGCPPNTLWVSQTDCGADFTTIQGAISSLPDDNTNYTILVMPGMYIEQLNVTRSAPLTILGQTSTPNEQADNTVTVYWASANSNGRFTDNAFTSVLTVAPNLAASLTGSGNTGYLVPADTPFGCVDFRVYNVDFRNVATEFSAGPSLAVSVSRANAGFYFSGFYSYQDTVYVGKLGNAYFYRNTIAGQTDFFYGFGTAWVQHSRIQMRSCGGGVVAWKGTNTTFANKYGVYISDSFLNAANSSIAPAMVGKCYLGRPWNAQHRSVYLNTYMDASIRGQGYEKWTSNPLTDNYNNYTVMAEYNSSGPGFNLTARIAGNVTQEFTADQARAYRTPKDVFMTPDGSQPDISWIDPAAYNW</sequence>
<evidence type="ECO:0000256" key="2">
    <source>
        <dbReference type="ARBA" id="ARBA00008891"/>
    </source>
</evidence>
<proteinExistence type="inferred from homology"/>